<dbReference type="InParanoid" id="E8QZK2"/>
<sequence length="721" mass="79661">MSGSFCVPIAGSVLGWTATLILLATLPPAAASESGMREWFHGKPTAQAWAEEWAGVWTLFVDYYGPDPFLIARLDPQADPPRWTIARSQPFLLDPVAQGCRFLALEVDARHARTPADLNAADRPPPIAVELDFMVAERPARFRGRRPTLPNDGSPPVEIGGSLEMNGQFYPARLVRTAEGPLRLGPTDHADFIRIQNLARLSEIEHLIMRANDEEEAAQSRNRIDVLTNDLKNRLGNRIDALLKDLKSRPARAVNLHTRRILVLLLGWDPNGDPPWTRQRSEVVLEGMFDDQRNESLVYGPEWTLEAGRTLVRALAGQGRFSRIQARWADRLLCDAEAWNPPGWESDTERRAELLALRLHAPFDPEEADRRARLQTELDTLNQRLDRRADEELGRLAQTSPKMPALDVSQPLLVEAHLDADDPGCLALEAALGGLARSEDRERIVILSVYSNTPFMLSGAPRLETPTIDRAEPSRLDDLDQTIPRVAFNGVPIPVGGGSMARAAMWLTELRKALRDMKAAVTPDDRPIQLQAEAVRNQDRLDIRVQAEVADLRPEDRFYVVVALIESRVAYPGMSGARWHHGLLRALPAGPSGLALQPQPGWTRLDWETTVDLSTLTPSVAAEVPKPASLPALWLLPLGPSPPPIPLVRSLPALNPDELELVVFIEDRGPAARFLKPAKPGVPAASPRYNDPLHKVVRVVRVKPVSNPNAAPAASGESRDE</sequence>
<proteinExistence type="predicted"/>
<feature type="coiled-coil region" evidence="1">
    <location>
        <begin position="201"/>
        <end position="230"/>
    </location>
</feature>
<accession>E8QZK2</accession>
<reference evidence="2 3" key="2">
    <citation type="journal article" date="2011" name="Stand. Genomic Sci.">
        <title>Complete genome sequence of Isosphaera pallida type strain (IS1B).</title>
        <authorList>
            <consortium name="US DOE Joint Genome Institute (JGI-PGF)"/>
            <person name="Goker M."/>
            <person name="Cleland D."/>
            <person name="Saunders E."/>
            <person name="Lapidus A."/>
            <person name="Nolan M."/>
            <person name="Lucas S."/>
            <person name="Hammon N."/>
            <person name="Deshpande S."/>
            <person name="Cheng J.F."/>
            <person name="Tapia R."/>
            <person name="Han C."/>
            <person name="Goodwin L."/>
            <person name="Pitluck S."/>
            <person name="Liolios K."/>
            <person name="Pagani I."/>
            <person name="Ivanova N."/>
            <person name="Mavromatis K."/>
            <person name="Pati A."/>
            <person name="Chen A."/>
            <person name="Palaniappan K."/>
            <person name="Land M."/>
            <person name="Hauser L."/>
            <person name="Chang Y.J."/>
            <person name="Jeffries C.D."/>
            <person name="Detter J.C."/>
            <person name="Beck B."/>
            <person name="Woyke T."/>
            <person name="Bristow J."/>
            <person name="Eisen J.A."/>
            <person name="Markowitz V."/>
            <person name="Hugenholtz P."/>
            <person name="Kyrpides N.C."/>
            <person name="Klenk H.P."/>
        </authorList>
    </citation>
    <scope>NUCLEOTIDE SEQUENCE [LARGE SCALE GENOMIC DNA]</scope>
    <source>
        <strain evidence="3">ATCC 43644 / DSM 9630 / IS1B</strain>
    </source>
</reference>
<dbReference type="STRING" id="575540.Isop_0536"/>
<keyword evidence="1" id="KW-0175">Coiled coil</keyword>
<evidence type="ECO:0000313" key="3">
    <source>
        <dbReference type="Proteomes" id="UP000008631"/>
    </source>
</evidence>
<dbReference type="AlphaFoldDB" id="E8QZK2"/>
<evidence type="ECO:0000313" key="2">
    <source>
        <dbReference type="EMBL" id="ADV61129.1"/>
    </source>
</evidence>
<dbReference type="KEGG" id="ipa:Isop_0536"/>
<evidence type="ECO:0000256" key="1">
    <source>
        <dbReference type="SAM" id="Coils"/>
    </source>
</evidence>
<organism evidence="2 3">
    <name type="scientific">Isosphaera pallida (strain ATCC 43644 / DSM 9630 / IS1B)</name>
    <dbReference type="NCBI Taxonomy" id="575540"/>
    <lineage>
        <taxon>Bacteria</taxon>
        <taxon>Pseudomonadati</taxon>
        <taxon>Planctomycetota</taxon>
        <taxon>Planctomycetia</taxon>
        <taxon>Isosphaerales</taxon>
        <taxon>Isosphaeraceae</taxon>
        <taxon>Isosphaera</taxon>
    </lineage>
</organism>
<reference key="1">
    <citation type="submission" date="2010-11" db="EMBL/GenBank/DDBJ databases">
        <title>The complete sequence of chromosome of Isophaera pallida ATCC 43644.</title>
        <authorList>
            <consortium name="US DOE Joint Genome Institute (JGI-PGF)"/>
            <person name="Lucas S."/>
            <person name="Copeland A."/>
            <person name="Lapidus A."/>
            <person name="Bruce D."/>
            <person name="Goodwin L."/>
            <person name="Pitluck S."/>
            <person name="Kyrpides N."/>
            <person name="Mavromatis K."/>
            <person name="Pagani I."/>
            <person name="Ivanova N."/>
            <person name="Saunders E."/>
            <person name="Brettin T."/>
            <person name="Detter J.C."/>
            <person name="Han C."/>
            <person name="Tapia R."/>
            <person name="Land M."/>
            <person name="Hauser L."/>
            <person name="Markowitz V."/>
            <person name="Cheng J.-F."/>
            <person name="Hugenholtz P."/>
            <person name="Woyke T."/>
            <person name="Wu D."/>
            <person name="Eisen J.A."/>
        </authorList>
    </citation>
    <scope>NUCLEOTIDE SEQUENCE</scope>
    <source>
        <strain>ATCC 43644</strain>
    </source>
</reference>
<dbReference type="HOGENOM" id="CLU_383464_0_0_0"/>
<gene>
    <name evidence="2" type="ordered locus">Isop_0536</name>
</gene>
<name>E8QZK2_ISOPI</name>
<dbReference type="Proteomes" id="UP000008631">
    <property type="component" value="Chromosome"/>
</dbReference>
<keyword evidence="3" id="KW-1185">Reference proteome</keyword>
<dbReference type="RefSeq" id="WP_013563418.1">
    <property type="nucleotide sequence ID" value="NC_014962.1"/>
</dbReference>
<dbReference type="EMBL" id="CP002353">
    <property type="protein sequence ID" value="ADV61129.1"/>
    <property type="molecule type" value="Genomic_DNA"/>
</dbReference>
<protein>
    <submittedName>
        <fullName evidence="2">Uncharacterized protein</fullName>
    </submittedName>
</protein>